<dbReference type="AlphaFoldDB" id="A0A7C9P8E6"/>
<dbReference type="GO" id="GO:0003774">
    <property type="term" value="F:cytoskeletal motor activity"/>
    <property type="evidence" value="ECO:0007669"/>
    <property type="project" value="InterPro"/>
</dbReference>
<evidence type="ECO:0000256" key="3">
    <source>
        <dbReference type="ARBA" id="ARBA00006602"/>
    </source>
</evidence>
<keyword evidence="5" id="KW-0813">Transport</keyword>
<proteinExistence type="inferred from homology"/>
<sequence length="218" mass="23799">MSSCVILKEDQSGCQPWELTNFDTNSSSVTNSSAAGITLPTIERIAAIEEQARQEGYDAGHAEGHEKGLAEGREAAARETDRLRDLADTFSTEVGKADESISEQILDLSLDFARALLKTSLTINPELVIPIVREAVRYLPALHQPAMLYLNPSDMVLVQDKIGDELTKTGWQIASDTQLEPGSCRVDTAHNQIDASLSTRWQRLTTALGKDSSWLVAS</sequence>
<evidence type="ECO:0000256" key="8">
    <source>
        <dbReference type="ARBA" id="ARBA00022927"/>
    </source>
</evidence>
<keyword evidence="9" id="KW-1006">Bacterial flagellum protein export</keyword>
<dbReference type="GO" id="GO:0015031">
    <property type="term" value="P:protein transport"/>
    <property type="evidence" value="ECO:0007669"/>
    <property type="project" value="UniProtKB-KW"/>
</dbReference>
<dbReference type="PANTHER" id="PTHR34982:SF1">
    <property type="entry name" value="FLAGELLAR ASSEMBLY PROTEIN FLIH"/>
    <property type="match status" value="1"/>
</dbReference>
<evidence type="ECO:0000256" key="9">
    <source>
        <dbReference type="ARBA" id="ARBA00023225"/>
    </source>
</evidence>
<comment type="caution">
    <text evidence="12">The sequence shown here is derived from an EMBL/GenBank/DDBJ whole genome shotgun (WGS) entry which is preliminary data.</text>
</comment>
<name>A0A7C9P8E6_9PROT</name>
<dbReference type="Proteomes" id="UP000483432">
    <property type="component" value="Unassembled WGS sequence"/>
</dbReference>
<dbReference type="GO" id="GO:0044781">
    <property type="term" value="P:bacterial-type flagellum organization"/>
    <property type="evidence" value="ECO:0007669"/>
    <property type="project" value="UniProtKB-KW"/>
</dbReference>
<dbReference type="GO" id="GO:0005829">
    <property type="term" value="C:cytosol"/>
    <property type="evidence" value="ECO:0007669"/>
    <property type="project" value="TreeGrafter"/>
</dbReference>
<dbReference type="EMBL" id="JAAFGW010000058">
    <property type="protein sequence ID" value="NDP47808.1"/>
    <property type="molecule type" value="Genomic_DNA"/>
</dbReference>
<evidence type="ECO:0000256" key="10">
    <source>
        <dbReference type="SAM" id="MobiDB-lite"/>
    </source>
</evidence>
<evidence type="ECO:0000256" key="2">
    <source>
        <dbReference type="ARBA" id="ARBA00004496"/>
    </source>
</evidence>
<evidence type="ECO:0000256" key="5">
    <source>
        <dbReference type="ARBA" id="ARBA00022448"/>
    </source>
</evidence>
<evidence type="ECO:0000313" key="12">
    <source>
        <dbReference type="EMBL" id="NDP47808.1"/>
    </source>
</evidence>
<gene>
    <name evidence="12" type="ORF">GZ085_05325</name>
</gene>
<feature type="region of interest" description="Disordered" evidence="10">
    <location>
        <begin position="57"/>
        <end position="78"/>
    </location>
</feature>
<reference evidence="12 13" key="1">
    <citation type="submission" date="2019-09" db="EMBL/GenBank/DDBJ databases">
        <title>H2 Metabolism Revealed by Metagenomic Analysis in Subglacial Sediment of East Antarctica.</title>
        <authorList>
            <person name="Yang Z."/>
            <person name="Zhang Y."/>
            <person name="Lv Y."/>
            <person name="Yan W."/>
            <person name="Xiao X."/>
            <person name="Sun B."/>
            <person name="Ma H."/>
        </authorList>
    </citation>
    <scope>NUCLEOTIDE SEQUENCE [LARGE SCALE GENOMIC DNA]</scope>
    <source>
        <strain evidence="12">Bin2_2</strain>
    </source>
</reference>
<dbReference type="InterPro" id="IPR051472">
    <property type="entry name" value="T3SS_Stator/FliH"/>
</dbReference>
<keyword evidence="12" id="KW-0969">Cilium</keyword>
<comment type="subcellular location">
    <subcellularLocation>
        <location evidence="2">Cytoplasm</location>
    </subcellularLocation>
</comment>
<dbReference type="PRINTS" id="PR01003">
    <property type="entry name" value="FLGFLIH"/>
</dbReference>
<keyword evidence="8" id="KW-0653">Protein transport</keyword>
<keyword evidence="6" id="KW-0963">Cytoplasm</keyword>
<feature type="domain" description="Flagellar assembly protein FliH/Type III secretion system HrpE" evidence="11">
    <location>
        <begin position="79"/>
        <end position="204"/>
    </location>
</feature>
<evidence type="ECO:0000256" key="6">
    <source>
        <dbReference type="ARBA" id="ARBA00022490"/>
    </source>
</evidence>
<evidence type="ECO:0000313" key="13">
    <source>
        <dbReference type="Proteomes" id="UP000483432"/>
    </source>
</evidence>
<dbReference type="GO" id="GO:0009288">
    <property type="term" value="C:bacterial-type flagellum"/>
    <property type="evidence" value="ECO:0007669"/>
    <property type="project" value="InterPro"/>
</dbReference>
<comment type="similarity">
    <text evidence="3">Belongs to the FliH family.</text>
</comment>
<dbReference type="GO" id="GO:0071973">
    <property type="term" value="P:bacterial-type flagellum-dependent cell motility"/>
    <property type="evidence" value="ECO:0007669"/>
    <property type="project" value="InterPro"/>
</dbReference>
<keyword evidence="7" id="KW-1005">Bacterial flagellum biogenesis</keyword>
<dbReference type="InterPro" id="IPR000563">
    <property type="entry name" value="Flag_FliH"/>
</dbReference>
<keyword evidence="12" id="KW-0966">Cell projection</keyword>
<dbReference type="InterPro" id="IPR018035">
    <property type="entry name" value="Flagellar_FliH/T3SS_HrpE"/>
</dbReference>
<dbReference type="Pfam" id="PF02108">
    <property type="entry name" value="FliH"/>
    <property type="match status" value="1"/>
</dbReference>
<dbReference type="PANTHER" id="PTHR34982">
    <property type="entry name" value="YOP PROTEINS TRANSLOCATION PROTEIN L"/>
    <property type="match status" value="1"/>
</dbReference>
<evidence type="ECO:0000256" key="7">
    <source>
        <dbReference type="ARBA" id="ARBA00022795"/>
    </source>
</evidence>
<protein>
    <recommendedName>
        <fullName evidence="4">Flagellar assembly protein FliH</fullName>
    </recommendedName>
</protein>
<organism evidence="12 13">
    <name type="scientific">Sulfuriferula multivorans</name>
    <dbReference type="NCBI Taxonomy" id="1559896"/>
    <lineage>
        <taxon>Bacteria</taxon>
        <taxon>Pseudomonadati</taxon>
        <taxon>Pseudomonadota</taxon>
        <taxon>Betaproteobacteria</taxon>
        <taxon>Nitrosomonadales</taxon>
        <taxon>Sulfuricellaceae</taxon>
        <taxon>Sulfuriferula</taxon>
    </lineage>
</organism>
<evidence type="ECO:0000256" key="4">
    <source>
        <dbReference type="ARBA" id="ARBA00016507"/>
    </source>
</evidence>
<comment type="function">
    <text evidence="1">Needed for flagellar regrowth and assembly.</text>
</comment>
<evidence type="ECO:0000259" key="11">
    <source>
        <dbReference type="Pfam" id="PF02108"/>
    </source>
</evidence>
<accession>A0A7C9P8E6</accession>
<evidence type="ECO:0000256" key="1">
    <source>
        <dbReference type="ARBA" id="ARBA00003041"/>
    </source>
</evidence>
<keyword evidence="12" id="KW-0282">Flagellum</keyword>